<dbReference type="InterPro" id="IPR036770">
    <property type="entry name" value="Ankyrin_rpt-contain_sf"/>
</dbReference>
<gene>
    <name evidence="1" type="ORF">Faunusvirus13_13</name>
</gene>
<reference evidence="1" key="1">
    <citation type="submission" date="2018-10" db="EMBL/GenBank/DDBJ databases">
        <title>Hidden diversity of soil giant viruses.</title>
        <authorList>
            <person name="Schulz F."/>
            <person name="Alteio L."/>
            <person name="Goudeau D."/>
            <person name="Ryan E.M."/>
            <person name="Malmstrom R.R."/>
            <person name="Blanchard J."/>
            <person name="Woyke T."/>
        </authorList>
    </citation>
    <scope>NUCLEOTIDE SEQUENCE</scope>
    <source>
        <strain evidence="1">FNV1</strain>
    </source>
</reference>
<evidence type="ECO:0000313" key="1">
    <source>
        <dbReference type="EMBL" id="AYV79420.1"/>
    </source>
</evidence>
<accession>A0A3G4ZX46</accession>
<dbReference type="SMART" id="SM00248">
    <property type="entry name" value="ANK"/>
    <property type="match status" value="3"/>
</dbReference>
<protein>
    <submittedName>
        <fullName evidence="1">Uncharacterized protein</fullName>
    </submittedName>
</protein>
<dbReference type="EMBL" id="MK072144">
    <property type="protein sequence ID" value="AYV79420.1"/>
    <property type="molecule type" value="Genomic_DNA"/>
</dbReference>
<organism evidence="1">
    <name type="scientific">Faunusvirus sp</name>
    <dbReference type="NCBI Taxonomy" id="2487766"/>
    <lineage>
        <taxon>Viruses</taxon>
        <taxon>Varidnaviria</taxon>
        <taxon>Bamfordvirae</taxon>
        <taxon>Nucleocytoviricota</taxon>
        <taxon>Megaviricetes</taxon>
        <taxon>Imitervirales</taxon>
        <taxon>Mimiviridae</taxon>
    </lineage>
</organism>
<name>A0A3G4ZX46_9VIRU</name>
<dbReference type="InterPro" id="IPR002110">
    <property type="entry name" value="Ankyrin_rpt"/>
</dbReference>
<sequence>MSLAETHRDEFIKLIEARDEDKCIEYINKYNDFYNAIYYKHSIWDITRRLNILMYVCECKLSRVAIALIDKKCDLTCQDYCGYTALMYANMFGLYDVVGHIINNSSDISTRYTDVSQISEMMYLCRDHINDTNIMKMIDMGYDIYYKNYNNESLLTEAIFYNSTDIVKKLIDKDVDFIEEFKTYYGSYRVETSFNDTIIEHIYDRYNIYKDTIIAIMNDTSPTNMLYLSFHTTYAVQLVDIICDFLISPIKKS</sequence>
<dbReference type="SUPFAM" id="SSF48403">
    <property type="entry name" value="Ankyrin repeat"/>
    <property type="match status" value="1"/>
</dbReference>
<proteinExistence type="predicted"/>
<dbReference type="Gene3D" id="1.25.40.20">
    <property type="entry name" value="Ankyrin repeat-containing domain"/>
    <property type="match status" value="1"/>
</dbReference>